<accession>A0ABV5P326</accession>
<reference evidence="1 2" key="1">
    <citation type="submission" date="2024-09" db="EMBL/GenBank/DDBJ databases">
        <authorList>
            <person name="Sun Q."/>
            <person name="Mori K."/>
        </authorList>
    </citation>
    <scope>NUCLEOTIDE SEQUENCE [LARGE SCALE GENOMIC DNA]</scope>
    <source>
        <strain evidence="1 2">JCM 3324</strain>
    </source>
</reference>
<sequence>MMDVVAYPLAAKLLECLCAELEASLAGPVCRCCVVPGAGYPPMDGCMCECGGGQGQAWTRVSRMFPTSQRFPAPLQEAPPTCFLPGSWAVELEAGVYRCAATMAEDGTPPSCEEVDRDARVVLDDAAAIRRAVMCCFAAQSRVVVPGQWQAIGPSGGCQGGVMTLLVQAYDCCPT</sequence>
<name>A0ABV5P326_9ACTN</name>
<dbReference type="EMBL" id="JBHMCF010000057">
    <property type="protein sequence ID" value="MFB9476984.1"/>
    <property type="molecule type" value="Genomic_DNA"/>
</dbReference>
<gene>
    <name evidence="1" type="ORF">ACFFR3_46470</name>
</gene>
<organism evidence="1 2">
    <name type="scientific">Nonomuraea salmonea</name>
    <dbReference type="NCBI Taxonomy" id="46181"/>
    <lineage>
        <taxon>Bacteria</taxon>
        <taxon>Bacillati</taxon>
        <taxon>Actinomycetota</taxon>
        <taxon>Actinomycetes</taxon>
        <taxon>Streptosporangiales</taxon>
        <taxon>Streptosporangiaceae</taxon>
        <taxon>Nonomuraea</taxon>
    </lineage>
</organism>
<dbReference type="Proteomes" id="UP001589568">
    <property type="component" value="Unassembled WGS sequence"/>
</dbReference>
<evidence type="ECO:0000313" key="1">
    <source>
        <dbReference type="EMBL" id="MFB9476984.1"/>
    </source>
</evidence>
<dbReference type="RefSeq" id="WP_379485257.1">
    <property type="nucleotide sequence ID" value="NZ_JBHMCF010000057.1"/>
</dbReference>
<comment type="caution">
    <text evidence="1">The sequence shown here is derived from an EMBL/GenBank/DDBJ whole genome shotgun (WGS) entry which is preliminary data.</text>
</comment>
<proteinExistence type="predicted"/>
<protein>
    <submittedName>
        <fullName evidence="1">Uncharacterized protein</fullName>
    </submittedName>
</protein>
<evidence type="ECO:0000313" key="2">
    <source>
        <dbReference type="Proteomes" id="UP001589568"/>
    </source>
</evidence>
<keyword evidence="2" id="KW-1185">Reference proteome</keyword>